<accession>A0AB39TCB1</accession>
<reference evidence="1" key="1">
    <citation type="submission" date="2024-07" db="EMBL/GenBank/DDBJ databases">
        <authorList>
            <person name="Yu S.T."/>
        </authorList>
    </citation>
    <scope>NUCLEOTIDE SEQUENCE</scope>
    <source>
        <strain evidence="1">Y1</strain>
    </source>
</reference>
<gene>
    <name evidence="1" type="ORF">AB2U05_00585</name>
</gene>
<dbReference type="EMBL" id="CP163445">
    <property type="protein sequence ID" value="XDQ77080.1"/>
    <property type="molecule type" value="Genomic_DNA"/>
</dbReference>
<dbReference type="RefSeq" id="WP_369182065.1">
    <property type="nucleotide sequence ID" value="NZ_CP163445.1"/>
</dbReference>
<protein>
    <recommendedName>
        <fullName evidence="2">Geranylgeranyl pyrophosphate synthase</fullName>
    </recommendedName>
</protein>
<proteinExistence type="predicted"/>
<sequence>MEIPEELRRAVDDAVNRSLSSELDARGLLLAPAALEAATADAVRAGADLLRRAVEHCYPDGRAGAYRIEFDDDRAAERIGLGLAFGSVTAHLLAPRRVGDERAATTALSCAVFNLAVGLVDGVCDGAPPLGLELLRTVRSVDLTGAATEPWPDGRLRAALPEPLRTDPTVEFTARLVEAFVRLLHLGHPAEPGAALRERVGARLAEALAAEHLSVRRPAGATTRDQLVGCSRGTSVLPFQIIEHLATGLPTLPPPTAGTLLGEAMWRIDDLVDLCQDAGDGALNAVLLAAADGPWPADPRDGAATLERALDSGVVPALAAEAAARLEAGLTAAAAGGAESRDRPLFLSFVHRYAGIAPRGR</sequence>
<evidence type="ECO:0008006" key="2">
    <source>
        <dbReference type="Google" id="ProtNLM"/>
    </source>
</evidence>
<name>A0AB39TCB1_9ACTN</name>
<evidence type="ECO:0000313" key="1">
    <source>
        <dbReference type="EMBL" id="XDQ77080.1"/>
    </source>
</evidence>
<dbReference type="AlphaFoldDB" id="A0AB39TCB1"/>
<organism evidence="1">
    <name type="scientific">Streptomyces sp. Y1</name>
    <dbReference type="NCBI Taxonomy" id="3238634"/>
    <lineage>
        <taxon>Bacteria</taxon>
        <taxon>Bacillati</taxon>
        <taxon>Actinomycetota</taxon>
        <taxon>Actinomycetes</taxon>
        <taxon>Kitasatosporales</taxon>
        <taxon>Streptomycetaceae</taxon>
        <taxon>Streptomyces</taxon>
    </lineage>
</organism>